<protein>
    <submittedName>
        <fullName evidence="1">Uncharacterized protein</fullName>
    </submittedName>
</protein>
<gene>
    <name evidence="1" type="ORF">ACX27_26760</name>
</gene>
<evidence type="ECO:0000313" key="1">
    <source>
        <dbReference type="EMBL" id="ALF55630.1"/>
    </source>
</evidence>
<dbReference type="STRING" id="224013.ACX27_26760"/>
<keyword evidence="2" id="KW-1185">Reference proteome</keyword>
<evidence type="ECO:0000313" key="2">
    <source>
        <dbReference type="Proteomes" id="UP000062645"/>
    </source>
</evidence>
<proteinExistence type="predicted"/>
<name>A0A0M5MIA1_9NOSO</name>
<accession>A0A0M5MIA1</accession>
<dbReference type="Proteomes" id="UP000062645">
    <property type="component" value="Chromosome"/>
</dbReference>
<dbReference type="KEGG" id="npz:ACX27_26760"/>
<dbReference type="RefSeq" id="WP_062296979.1">
    <property type="nucleotide sequence ID" value="NZ_CP012036.1"/>
</dbReference>
<dbReference type="OrthoDB" id="478991at2"/>
<reference evidence="2" key="1">
    <citation type="submission" date="2015-07" db="EMBL/GenBank/DDBJ databases">
        <title>Genome Of Nitrogen-Fixing Cyanobacterium Nostoc piscinale CENA21 From Solimoes/Amazon River Floodplain Sediments And Comparative Genomics To Uncover Biosynthetic Natural Products Potential.</title>
        <authorList>
            <person name="Leao T.F."/>
            <person name="Leao P.N."/>
            <person name="Guimaraes P.I."/>
            <person name="de Melo A.G.C."/>
            <person name="Ramos R.T.J."/>
            <person name="Silva A."/>
            <person name="Fiore M.F."/>
            <person name="Schneider M.P.C."/>
        </authorList>
    </citation>
    <scope>NUCLEOTIDE SEQUENCE [LARGE SCALE GENOMIC DNA]</scope>
    <source>
        <strain evidence="2">CENA21</strain>
    </source>
</reference>
<dbReference type="EMBL" id="CP012036">
    <property type="protein sequence ID" value="ALF55630.1"/>
    <property type="molecule type" value="Genomic_DNA"/>
</dbReference>
<organism evidence="1 2">
    <name type="scientific">Nostoc piscinale CENA21</name>
    <dbReference type="NCBI Taxonomy" id="224013"/>
    <lineage>
        <taxon>Bacteria</taxon>
        <taxon>Bacillati</taxon>
        <taxon>Cyanobacteriota</taxon>
        <taxon>Cyanophyceae</taxon>
        <taxon>Nostocales</taxon>
        <taxon>Nostocaceae</taxon>
        <taxon>Nostoc</taxon>
    </lineage>
</organism>
<dbReference type="PATRIC" id="fig|224013.5.peg.6408"/>
<dbReference type="AlphaFoldDB" id="A0A0M5MIA1"/>
<sequence>MPYPASLTLKQLESCHDEYLYSADTLRRIDLLTAGGHKLEKNIEEFLPQRPGEDNEVYEARRRKYNYLNILGSAINQQVAKLSSAALSVSGIGNEPLWEQFREDTDLAGRSERELLSHIFAELLKFRKVYLHVDKPRALVAPLNRAQEAALGLRPYAIAYSPFQVTNWHEESGKLQWIKIRQIVTSQPDPTQEPQTIAKWTFIDNTSIATYAAPVKLRNGRIEEINGKGAADETPLPLQSEILHGLGEIPVIKIELPDSLWVADQAYPKALEHLKTEHTRHDMLTLAYFQRTYKKVRVPDDDLEETYSEVEPIKTGLQHVLELDDFKWNEPTGTIIEHINNTLQSIKDEVRDLISLGGGSTTTEAVRQSGESKVMDFVKQEAILRQYGNIICQAYQSLLQLVAKSAGLSNPEQISVTGLQSFDNDTLESLISKVTNLSTIDFTTLAANLPPTAYKLIYSQLVSLLVGNLSAEQQQAIAAEIDSIIAAPAI</sequence>
<reference evidence="1 2" key="2">
    <citation type="journal article" date="2016" name="Genome Announc.">
        <title>Draft Genome Sequence of the N2-Fixing Cyanobacterium Nostoc piscinale CENA21, Isolated from the Brazilian Amazon Floodplain.</title>
        <authorList>
            <person name="Leao T."/>
            <person name="Guimaraes P.I."/>
            <person name="de Melo A.G."/>
            <person name="Ramos R.T."/>
            <person name="Leao P.N."/>
            <person name="Silva A."/>
            <person name="Fiore M.F."/>
            <person name="Schneider M.P."/>
        </authorList>
    </citation>
    <scope>NUCLEOTIDE SEQUENCE [LARGE SCALE GENOMIC DNA]</scope>
    <source>
        <strain evidence="1 2">CENA21</strain>
    </source>
</reference>